<dbReference type="InterPro" id="IPR006572">
    <property type="entry name" value="Znf_DBF"/>
</dbReference>
<dbReference type="GO" id="GO:0031431">
    <property type="term" value="C:Dbf4-dependent protein kinase complex"/>
    <property type="evidence" value="ECO:0007669"/>
    <property type="project" value="TreeGrafter"/>
</dbReference>
<sequence>MRKGPQVQIMAGEHLGVLRGQSFYLHDVKRHQSVALTDIISRLGGNVDSFLTKDVNVVVTGIKEPHSDLQVNGSCTAGGKQSGTPKPLVCGSRGKALLEKAIHSNEKYQSSVLANARSWGVKVYSVDEFLKFINHLNQKMRTAKKKRSKLSTPHVKAGVLRGPYLKVEDTSRKFRPYYAQTLSFPVMSFSGKFSPFEPLIPRQSAISKDVDSSKDNFRKKEGATSSCHKLQAPVTASATHRGPTKKSSGYCECCHIVYKNQFEHLQSEMHRSFIRKDSNYAVVDQLTAAMDASFVCNPNLEVDPTLIKSSTGFSHLQLSNLTAMVQNSVSENEKSQNSLVQECDRLPANADNRGHPFPKPIQSTPGQQNANSHNTMQNNSPDLLDNVKLGLYISCTAKVQDFQSGVLCMDLVPQHVPPKSQSIEKKPKSLSSVTPSEAPSKMLTLSSSGDKKIPRTITGGKNVPETQEQCEGGHDLHVLHIRSGLIGGVPYTVNSQNQKHDWDQGLKMCSNRPKMLLQQGEDGNSESCGQYVLDHRKLPSTKQSLKSAQDIVGTPEFGISYFSLPHFLPFPHLSDYPFSIVNLKKRCRSFTPSPKLAKRRKISQSEKPNPIQGVCSANWIRRYSSVLSTISCLPVSKVGFTTEMNNQTWDSILATHKSSLNESSLVNQIPMQPPLKYFTPSTHCFPHQVDQQDNAAKQPCVKQSRELSPIKAPVETQITTYSSDLDPPQLVPFFHEDHQLQCHQFHDPPELLPFFFQTPEDTSHTLVCKATNSSFLSHSGASALLPNLTWSTASSESDWDSGLLSWFAAGVPLQAKGGHDDLGLLLQKPHTGMQDGSYTSRLCSILQPS</sequence>
<reference evidence="7 8" key="1">
    <citation type="submission" date="2020-04" db="EMBL/GenBank/DDBJ databases">
        <title>Chromosome-level genome assembly of a cyprinid fish Onychostoma macrolepis by integration of Nanopore Sequencing, Bionano and Hi-C technology.</title>
        <authorList>
            <person name="Wang D."/>
        </authorList>
    </citation>
    <scope>NUCLEOTIDE SEQUENCE [LARGE SCALE GENOMIC DNA]</scope>
    <source>
        <strain evidence="7">SWU-2019</strain>
        <tissue evidence="7">Muscle</tissue>
    </source>
</reference>
<feature type="compositionally biased region" description="Basic and acidic residues" evidence="5">
    <location>
        <begin position="210"/>
        <end position="222"/>
    </location>
</feature>
<dbReference type="AlphaFoldDB" id="A0A7J6CHH2"/>
<dbReference type="SMART" id="SM00586">
    <property type="entry name" value="ZnF_DBF"/>
    <property type="match status" value="1"/>
</dbReference>
<dbReference type="EMBL" id="JAAMOB010000012">
    <property type="protein sequence ID" value="KAF4106768.1"/>
    <property type="molecule type" value="Genomic_DNA"/>
</dbReference>
<keyword evidence="8" id="KW-1185">Reference proteome</keyword>
<dbReference type="PANTHER" id="PTHR15375">
    <property type="entry name" value="ACTIVATOR OF S-PHASE KINASE-RELATED"/>
    <property type="match status" value="1"/>
</dbReference>
<evidence type="ECO:0000313" key="8">
    <source>
        <dbReference type="Proteomes" id="UP000579812"/>
    </source>
</evidence>
<evidence type="ECO:0000256" key="5">
    <source>
        <dbReference type="SAM" id="MobiDB-lite"/>
    </source>
</evidence>
<keyword evidence="2 4" id="KW-0863">Zinc-finger</keyword>
<evidence type="ECO:0000256" key="3">
    <source>
        <dbReference type="ARBA" id="ARBA00022833"/>
    </source>
</evidence>
<gene>
    <name evidence="7" type="ORF">G5714_012758</name>
</gene>
<dbReference type="InterPro" id="IPR036420">
    <property type="entry name" value="BRCT_dom_sf"/>
</dbReference>
<dbReference type="OrthoDB" id="21380at2759"/>
<dbReference type="GO" id="GO:1901987">
    <property type="term" value="P:regulation of cell cycle phase transition"/>
    <property type="evidence" value="ECO:0007669"/>
    <property type="project" value="TreeGrafter"/>
</dbReference>
<evidence type="ECO:0000256" key="1">
    <source>
        <dbReference type="ARBA" id="ARBA00022723"/>
    </source>
</evidence>
<dbReference type="FunFam" id="6.10.250.3410:FF:000001">
    <property type="entry name" value="Protein DBF4 homolog A"/>
    <property type="match status" value="1"/>
</dbReference>
<evidence type="ECO:0000256" key="4">
    <source>
        <dbReference type="PROSITE-ProRule" id="PRU00600"/>
    </source>
</evidence>
<organism evidence="7 8">
    <name type="scientific">Onychostoma macrolepis</name>
    <dbReference type="NCBI Taxonomy" id="369639"/>
    <lineage>
        <taxon>Eukaryota</taxon>
        <taxon>Metazoa</taxon>
        <taxon>Chordata</taxon>
        <taxon>Craniata</taxon>
        <taxon>Vertebrata</taxon>
        <taxon>Euteleostomi</taxon>
        <taxon>Actinopterygii</taxon>
        <taxon>Neopterygii</taxon>
        <taxon>Teleostei</taxon>
        <taxon>Ostariophysi</taxon>
        <taxon>Cypriniformes</taxon>
        <taxon>Cyprinidae</taxon>
        <taxon>Acrossocheilinae</taxon>
        <taxon>Onychostoma</taxon>
    </lineage>
</organism>
<dbReference type="Gene3D" id="6.10.250.3410">
    <property type="entry name" value="DBF zinc finger"/>
    <property type="match status" value="1"/>
</dbReference>
<feature type="compositionally biased region" description="Polar residues" evidence="5">
    <location>
        <begin position="429"/>
        <end position="448"/>
    </location>
</feature>
<evidence type="ECO:0000259" key="6">
    <source>
        <dbReference type="PROSITE" id="PS51265"/>
    </source>
</evidence>
<dbReference type="Pfam" id="PF07535">
    <property type="entry name" value="zf-DBF"/>
    <property type="match status" value="1"/>
</dbReference>
<feature type="region of interest" description="Disordered" evidence="5">
    <location>
        <begin position="417"/>
        <end position="465"/>
    </location>
</feature>
<dbReference type="PANTHER" id="PTHR15375:SF24">
    <property type="entry name" value="PROTEIN DBF4 HOMOLOG B"/>
    <property type="match status" value="1"/>
</dbReference>
<keyword evidence="1" id="KW-0479">Metal-binding</keyword>
<dbReference type="InterPro" id="IPR038545">
    <property type="entry name" value="Znf_DBF_sf"/>
</dbReference>
<dbReference type="GO" id="GO:0008270">
    <property type="term" value="F:zinc ion binding"/>
    <property type="evidence" value="ECO:0007669"/>
    <property type="project" value="UniProtKB-KW"/>
</dbReference>
<dbReference type="GO" id="GO:0003676">
    <property type="term" value="F:nucleic acid binding"/>
    <property type="evidence" value="ECO:0007669"/>
    <property type="project" value="InterPro"/>
</dbReference>
<dbReference type="GO" id="GO:0010571">
    <property type="term" value="P:positive regulation of nuclear cell cycle DNA replication"/>
    <property type="evidence" value="ECO:0007669"/>
    <property type="project" value="TreeGrafter"/>
</dbReference>
<name>A0A7J6CHH2_9TELE</name>
<feature type="domain" description="DBF4-type" evidence="6">
    <location>
        <begin position="244"/>
        <end position="293"/>
    </location>
</feature>
<dbReference type="InterPro" id="IPR051590">
    <property type="entry name" value="Replication_Regulatory_Kinase"/>
</dbReference>
<dbReference type="Proteomes" id="UP000579812">
    <property type="component" value="Unassembled WGS sequence"/>
</dbReference>
<dbReference type="GO" id="GO:0043539">
    <property type="term" value="F:protein serine/threonine kinase activator activity"/>
    <property type="evidence" value="ECO:0007669"/>
    <property type="project" value="TreeGrafter"/>
</dbReference>
<dbReference type="PROSITE" id="PS51265">
    <property type="entry name" value="ZF_DBF4"/>
    <property type="match status" value="1"/>
</dbReference>
<feature type="compositionally biased region" description="Polar residues" evidence="5">
    <location>
        <begin position="223"/>
        <end position="238"/>
    </location>
</feature>
<proteinExistence type="predicted"/>
<keyword evidence="3" id="KW-0862">Zinc</keyword>
<evidence type="ECO:0000313" key="7">
    <source>
        <dbReference type="EMBL" id="KAF4106768.1"/>
    </source>
</evidence>
<feature type="region of interest" description="Disordered" evidence="5">
    <location>
        <begin position="210"/>
        <end position="246"/>
    </location>
</feature>
<evidence type="ECO:0000256" key="2">
    <source>
        <dbReference type="ARBA" id="ARBA00022771"/>
    </source>
</evidence>
<comment type="caution">
    <text evidence="7">The sequence shown here is derived from an EMBL/GenBank/DDBJ whole genome shotgun (WGS) entry which is preliminary data.</text>
</comment>
<accession>A0A7J6CHH2</accession>
<protein>
    <recommendedName>
        <fullName evidence="6">DBF4-type domain-containing protein</fullName>
    </recommendedName>
</protein>
<dbReference type="SUPFAM" id="SSF52113">
    <property type="entry name" value="BRCT domain"/>
    <property type="match status" value="1"/>
</dbReference>